<dbReference type="OrthoDB" id="63891at2759"/>
<feature type="compositionally biased region" description="Polar residues" evidence="4">
    <location>
        <begin position="742"/>
        <end position="751"/>
    </location>
</feature>
<dbReference type="Pfam" id="PF12348">
    <property type="entry name" value="CLASP_N"/>
    <property type="match status" value="1"/>
</dbReference>
<evidence type="ECO:0000259" key="5">
    <source>
        <dbReference type="SMART" id="SM01349"/>
    </source>
</evidence>
<evidence type="ECO:0000256" key="2">
    <source>
        <dbReference type="ARBA" id="ARBA00022490"/>
    </source>
</evidence>
<feature type="compositionally biased region" description="Low complexity" evidence="4">
    <location>
        <begin position="576"/>
        <end position="593"/>
    </location>
</feature>
<dbReference type="RefSeq" id="XP_055878830.1">
    <property type="nucleotide sequence ID" value="XM_056022855.1"/>
</dbReference>
<dbReference type="InterPro" id="IPR024395">
    <property type="entry name" value="CLASP_N_dom"/>
</dbReference>
<organism evidence="6 7">
    <name type="scientific">Biomphalaria glabrata</name>
    <name type="common">Bloodfluke planorb</name>
    <name type="synonym">Freshwater snail</name>
    <dbReference type="NCBI Taxonomy" id="6526"/>
    <lineage>
        <taxon>Eukaryota</taxon>
        <taxon>Metazoa</taxon>
        <taxon>Spiralia</taxon>
        <taxon>Lophotrochozoa</taxon>
        <taxon>Mollusca</taxon>
        <taxon>Gastropoda</taxon>
        <taxon>Heterobranchia</taxon>
        <taxon>Euthyneura</taxon>
        <taxon>Panpulmonata</taxon>
        <taxon>Hygrophila</taxon>
        <taxon>Lymnaeoidea</taxon>
        <taxon>Planorbidae</taxon>
        <taxon>Biomphalaria</taxon>
    </lineage>
</organism>
<feature type="region of interest" description="Disordered" evidence="4">
    <location>
        <begin position="1055"/>
        <end position="1113"/>
    </location>
</feature>
<dbReference type="GeneID" id="106054210"/>
<feature type="domain" description="TOG" evidence="5">
    <location>
        <begin position="1205"/>
        <end position="1440"/>
    </location>
</feature>
<accession>A0A9W2ZV46</accession>
<feature type="region of interest" description="Disordered" evidence="4">
    <location>
        <begin position="712"/>
        <end position="813"/>
    </location>
</feature>
<feature type="region of interest" description="Disordered" evidence="4">
    <location>
        <begin position="1126"/>
        <end position="1152"/>
    </location>
</feature>
<feature type="compositionally biased region" description="Low complexity" evidence="4">
    <location>
        <begin position="1126"/>
        <end position="1136"/>
    </location>
</feature>
<dbReference type="GO" id="GO:0005881">
    <property type="term" value="C:cytoplasmic microtubule"/>
    <property type="evidence" value="ECO:0007669"/>
    <property type="project" value="TreeGrafter"/>
</dbReference>
<dbReference type="PANTHER" id="PTHR21567:SF87">
    <property type="entry name" value="CRESCERIN-LIKE PROTEIN CHE-12"/>
    <property type="match status" value="1"/>
</dbReference>
<dbReference type="InterPro" id="IPR011989">
    <property type="entry name" value="ARM-like"/>
</dbReference>
<feature type="compositionally biased region" description="Basic and acidic residues" evidence="4">
    <location>
        <begin position="604"/>
        <end position="614"/>
    </location>
</feature>
<name>A0A9W2ZV46_BIOGL</name>
<feature type="compositionally biased region" description="Basic and acidic residues" evidence="4">
    <location>
        <begin position="1056"/>
        <end position="1109"/>
    </location>
</feature>
<feature type="compositionally biased region" description="Polar residues" evidence="4">
    <location>
        <begin position="799"/>
        <end position="810"/>
    </location>
</feature>
<feature type="domain" description="TOG" evidence="5">
    <location>
        <begin position="1491"/>
        <end position="1716"/>
    </location>
</feature>
<feature type="compositionally biased region" description="Basic and acidic residues" evidence="4">
    <location>
        <begin position="851"/>
        <end position="863"/>
    </location>
</feature>
<feature type="region of interest" description="Disordered" evidence="4">
    <location>
        <begin position="561"/>
        <end position="672"/>
    </location>
</feature>
<dbReference type="Proteomes" id="UP001165740">
    <property type="component" value="Chromosome 3"/>
</dbReference>
<feature type="compositionally biased region" description="Basic and acidic residues" evidence="4">
    <location>
        <begin position="712"/>
        <end position="721"/>
    </location>
</feature>
<dbReference type="InterPro" id="IPR034085">
    <property type="entry name" value="TOG"/>
</dbReference>
<feature type="region of interest" description="Disordered" evidence="4">
    <location>
        <begin position="1436"/>
        <end position="1488"/>
    </location>
</feature>
<evidence type="ECO:0000313" key="6">
    <source>
        <dbReference type="Proteomes" id="UP001165740"/>
    </source>
</evidence>
<keyword evidence="3" id="KW-0206">Cytoskeleton</keyword>
<dbReference type="SUPFAM" id="SSF48371">
    <property type="entry name" value="ARM repeat"/>
    <property type="match status" value="2"/>
</dbReference>
<feature type="compositionally biased region" description="Polar residues" evidence="4">
    <location>
        <begin position="616"/>
        <end position="629"/>
    </location>
</feature>
<evidence type="ECO:0000256" key="3">
    <source>
        <dbReference type="ARBA" id="ARBA00023212"/>
    </source>
</evidence>
<dbReference type="GO" id="GO:0008017">
    <property type="term" value="F:microtubule binding"/>
    <property type="evidence" value="ECO:0007669"/>
    <property type="project" value="TreeGrafter"/>
</dbReference>
<dbReference type="PANTHER" id="PTHR21567">
    <property type="entry name" value="CLASP"/>
    <property type="match status" value="1"/>
</dbReference>
<protein>
    <submittedName>
        <fullName evidence="7">TOG array regulator of axonemal microtubules protein 1-like isoform X1</fullName>
    </submittedName>
</protein>
<dbReference type="Pfam" id="PF21041">
    <property type="entry name" value="XMAP215_CLASP_TOG"/>
    <property type="match status" value="1"/>
</dbReference>
<evidence type="ECO:0000313" key="7">
    <source>
        <dbReference type="RefSeq" id="XP_055878830.1"/>
    </source>
</evidence>
<keyword evidence="2" id="KW-0963">Cytoplasm</keyword>
<dbReference type="Gene3D" id="1.25.10.10">
    <property type="entry name" value="Leucine-rich Repeat Variant"/>
    <property type="match status" value="4"/>
</dbReference>
<feature type="domain" description="TOG" evidence="5">
    <location>
        <begin position="277"/>
        <end position="513"/>
    </location>
</feature>
<dbReference type="GO" id="GO:0000226">
    <property type="term" value="P:microtubule cytoskeleton organization"/>
    <property type="evidence" value="ECO:0007669"/>
    <property type="project" value="TreeGrafter"/>
</dbReference>
<evidence type="ECO:0000256" key="1">
    <source>
        <dbReference type="ARBA" id="ARBA00004245"/>
    </source>
</evidence>
<feature type="region of interest" description="Disordered" evidence="4">
    <location>
        <begin position="826"/>
        <end position="892"/>
    </location>
</feature>
<feature type="compositionally biased region" description="Low complexity" evidence="4">
    <location>
        <begin position="828"/>
        <end position="850"/>
    </location>
</feature>
<dbReference type="OMA" id="DELCHAT"/>
<proteinExistence type="predicted"/>
<comment type="subcellular location">
    <subcellularLocation>
        <location evidence="1">Cytoplasm</location>
        <location evidence="1">Cytoskeleton</location>
    </subcellularLocation>
</comment>
<dbReference type="GO" id="GO:0005929">
    <property type="term" value="C:cilium"/>
    <property type="evidence" value="ECO:0007669"/>
    <property type="project" value="TreeGrafter"/>
</dbReference>
<feature type="region of interest" description="Disordered" evidence="4">
    <location>
        <begin position="1165"/>
        <end position="1190"/>
    </location>
</feature>
<sequence>MASKVQVAKFSALDNFNVDRWNMEEDDDVAGQLEDDSFKKRVEVLEQLIITVKRNGGRLPYADGESIFRSLGLALCDSNWEIRLKCIQLLQEIIPNLGNDTDSYMSLVLNRLLANIGDSKVTVRGRVVQALHSYMKHTSNLPNIFEALVNTGLDNENPAIRREMINSLPLLLTQEFITQDLTKIINSLAKKLLDTSPEDNLRDSSLSTLKKIENMIGEKNFLGYLGKLSVPLQKYYLQLSGKREDSAIYSETDNDFHQRGNNMYPGVLSIRNDSRKSYSDESLEFGIVPSHILNRINDQKDFRTRAQAVEELKIIVSSTHEITNNLLPHIVSFIHFLSNLLDDSNFKIINVTLEIILSLVEKLDKNTKIFLKPLTAALLKRMGDNKIVVRQLVMSIVIKLMRTTSPQSVIDVLEENLGHRNSRVRQETINFIIAALLTFPSYEFDLAGICQAVGPTLTDVKRAVRQAALECFATLAQGMGHGQLQPLVLAVDQVELSTDGEGLMAAVQARLARKQLPKITSDGLVEYATQTPTSATVRSSSAQQSADTEWIMAVSNTARSARSDSVDLESVNTSARSTPVVTEVSSPSSVPRRFLSAGRGRNKLPWEEDRDERSGPVNNLPSQTSNQVTRAVKSARVVSFSVDDAPPQPRETWVGEPQQRPAVSDRSVPKRRSTVMVLTAPEDQDNGSYTQLYQQKVKRHQVTSVRRVDDIKENGFSRPEQKTSTNPSFLDPITVDGDESDFVTNSNSFKSGQDEFPVPRKATIARGSATRRKVPPISTSSEFDDSDSAYAASDESRSGINGSLKTIRNSASKKRADKLFEKIEKQSNLKNQSSPSSNSAHSDDSGSPSNEPKKSVKKPEPKSNHVINNNKAKRPNENADNDESPSRGTLKHIEYNPISGVTFRENKNSDVQIVGKGYGDDPTGGDGKVVPPMATAKLKEKRRLNNRGSLSSFSSGGQPIMYLPGSVVQDIDDLGDKGITLVGKGMFDISNNLDHAPVPTHEDRLERRRMDVKTIPAGVVGVAMHSTADLSSYSSETSGVDEDFDDETNLSLTQSLKEKVAMKHQQRLEEDERRRIEKERREKEKEERKEREKEEKLRKERERQQEKLKRLSSAESIHSLIESLSISGSASGSGTSLNRPTSPTNIIVNNSPSPLAKPLAAYPPKPQAPAVTTRKTLKTSNEPVSTYPMPVMSNFTPLDGESPEDWKPFKDSEGALRDLMKKLEQEDWETKCEGITMLRRMCVYHPDTVLASLHSITLAIVSEVKNLRSQVSRLAIVCVGEMFQSLKKGMDTEAEITAKTLLAKGGESNQFIREDVDKALCSLVDNLSPQRAMLALILGGASHKNVQIRKTTAQFVVELVEKMGAGKILSGVKDITDRVLPTVANFAMDSSQETRYYGRKILHMLMSHPEFEKMLSKHLPGNLLRNVQDVVDNLKQKGLGERPSELSSARSRKSGHGSRSNSSVRGGSANSPAEGAAPVQTQRRPLVRTDEARMEEVKNMTDLLAANNWQQRYEGISKFQAMCETYPQVVSSQIIKIFDKFLPRLTDSNSKVNLSALKVMLDVVPLIKDSMGSVISLTVSAVAPNLSSKNKEIYSTAAEIMDALIDNLDLTMLVQPFANQAINATSKSKADMVDKVSYLVEKVYPRKQQPIVLHVLPLVWHLLGSMNASGAAVHGGNVELRQATATLVNKLYECMGQALLDKASAEPSNTQRQMQMLQSLIDS</sequence>
<dbReference type="SMART" id="SM01349">
    <property type="entry name" value="TOG"/>
    <property type="match status" value="4"/>
</dbReference>
<feature type="compositionally biased region" description="Low complexity" evidence="4">
    <location>
        <begin position="1457"/>
        <end position="1471"/>
    </location>
</feature>
<reference evidence="7" key="1">
    <citation type="submission" date="2025-08" db="UniProtKB">
        <authorList>
            <consortium name="RefSeq"/>
        </authorList>
    </citation>
    <scope>IDENTIFICATION</scope>
</reference>
<dbReference type="InterPro" id="IPR016024">
    <property type="entry name" value="ARM-type_fold"/>
</dbReference>
<feature type="compositionally biased region" description="Polar residues" evidence="4">
    <location>
        <begin position="1137"/>
        <end position="1150"/>
    </location>
</feature>
<dbReference type="InterPro" id="IPR048491">
    <property type="entry name" value="XMAP215_CLASP_TOG"/>
</dbReference>
<evidence type="ECO:0000256" key="4">
    <source>
        <dbReference type="SAM" id="MobiDB-lite"/>
    </source>
</evidence>
<keyword evidence="6" id="KW-1185">Reference proteome</keyword>
<gene>
    <name evidence="7" type="primary">LOC106054210</name>
</gene>
<feature type="domain" description="TOG" evidence="5">
    <location>
        <begin position="11"/>
        <end position="249"/>
    </location>
</feature>